<sequence>SHPPGNERLDDLPGSERGTMKGSVSRSSSEASWHVDSIQQAIWQSGSLETPSARRSPCSELACAKKQQRE</sequence>
<feature type="region of interest" description="Disordered" evidence="1">
    <location>
        <begin position="1"/>
        <end position="34"/>
    </location>
</feature>
<dbReference type="AlphaFoldDB" id="A0A061RPA6"/>
<feature type="non-terminal residue" evidence="2">
    <location>
        <position position="70"/>
    </location>
</feature>
<dbReference type="EMBL" id="GBEZ01013392">
    <property type="protein sequence ID" value="JAC72589.1"/>
    <property type="molecule type" value="Transcribed_RNA"/>
</dbReference>
<evidence type="ECO:0000313" key="2">
    <source>
        <dbReference type="EMBL" id="JAC72589.1"/>
    </source>
</evidence>
<organism evidence="2">
    <name type="scientific">Tetraselmis sp. GSL018</name>
    <dbReference type="NCBI Taxonomy" id="582737"/>
    <lineage>
        <taxon>Eukaryota</taxon>
        <taxon>Viridiplantae</taxon>
        <taxon>Chlorophyta</taxon>
        <taxon>core chlorophytes</taxon>
        <taxon>Chlorodendrophyceae</taxon>
        <taxon>Chlorodendrales</taxon>
        <taxon>Chlorodendraceae</taxon>
        <taxon>Tetraselmis</taxon>
    </lineage>
</organism>
<accession>A0A061RPA6</accession>
<feature type="compositionally biased region" description="Polar residues" evidence="1">
    <location>
        <begin position="22"/>
        <end position="34"/>
    </location>
</feature>
<protein>
    <submittedName>
        <fullName evidence="2">Uncharacterized protein</fullName>
    </submittedName>
</protein>
<name>A0A061RPA6_9CHLO</name>
<proteinExistence type="predicted"/>
<feature type="non-terminal residue" evidence="2">
    <location>
        <position position="1"/>
    </location>
</feature>
<evidence type="ECO:0000256" key="1">
    <source>
        <dbReference type="SAM" id="MobiDB-lite"/>
    </source>
</evidence>
<reference evidence="2" key="1">
    <citation type="submission" date="2014-05" db="EMBL/GenBank/DDBJ databases">
        <title>The transcriptome of the halophilic microalga Tetraselmis sp. GSL018 isolated from the Great Salt Lake, Utah.</title>
        <authorList>
            <person name="Jinkerson R.E."/>
            <person name="D'Adamo S."/>
            <person name="Posewitz M.C."/>
        </authorList>
    </citation>
    <scope>NUCLEOTIDE SEQUENCE</scope>
    <source>
        <strain evidence="2">GSL018</strain>
    </source>
</reference>
<feature type="compositionally biased region" description="Basic and acidic residues" evidence="1">
    <location>
        <begin position="1"/>
        <end position="11"/>
    </location>
</feature>
<feature type="region of interest" description="Disordered" evidence="1">
    <location>
        <begin position="46"/>
        <end position="70"/>
    </location>
</feature>
<gene>
    <name evidence="2" type="ORF">TSPGSL018_30963</name>
</gene>